<dbReference type="InterPro" id="IPR039426">
    <property type="entry name" value="TonB-dep_rcpt-like"/>
</dbReference>
<evidence type="ECO:0000256" key="4">
    <source>
        <dbReference type="ARBA" id="ARBA00022692"/>
    </source>
</evidence>
<dbReference type="Gene3D" id="2.40.170.20">
    <property type="entry name" value="TonB-dependent receptor, beta-barrel domain"/>
    <property type="match status" value="1"/>
</dbReference>
<keyword evidence="6 8" id="KW-0472">Membrane</keyword>
<dbReference type="Gene3D" id="2.170.130.10">
    <property type="entry name" value="TonB-dependent receptor, plug domain"/>
    <property type="match status" value="1"/>
</dbReference>
<evidence type="ECO:0000256" key="5">
    <source>
        <dbReference type="ARBA" id="ARBA00022729"/>
    </source>
</evidence>
<dbReference type="RefSeq" id="WP_163286194.1">
    <property type="nucleotide sequence ID" value="NZ_JAAGVY010000033.1"/>
</dbReference>
<dbReference type="PROSITE" id="PS52016">
    <property type="entry name" value="TONB_DEPENDENT_REC_3"/>
    <property type="match status" value="1"/>
</dbReference>
<name>A0A7K3WSY0_9FLAO</name>
<dbReference type="Proteomes" id="UP000486602">
    <property type="component" value="Unassembled WGS sequence"/>
</dbReference>
<dbReference type="Gene3D" id="2.60.40.1120">
    <property type="entry name" value="Carboxypeptidase-like, regulatory domain"/>
    <property type="match status" value="1"/>
</dbReference>
<keyword evidence="10" id="KW-0675">Receptor</keyword>
<proteinExistence type="inferred from homology"/>
<dbReference type="InterPro" id="IPR012910">
    <property type="entry name" value="Plug_dom"/>
</dbReference>
<dbReference type="Pfam" id="PF07715">
    <property type="entry name" value="Plug"/>
    <property type="match status" value="1"/>
</dbReference>
<dbReference type="AlphaFoldDB" id="A0A7K3WSY0"/>
<evidence type="ECO:0000256" key="1">
    <source>
        <dbReference type="ARBA" id="ARBA00004571"/>
    </source>
</evidence>
<organism evidence="10 11">
    <name type="scientific">Cryomorpha ignava</name>
    <dbReference type="NCBI Taxonomy" id="101383"/>
    <lineage>
        <taxon>Bacteria</taxon>
        <taxon>Pseudomonadati</taxon>
        <taxon>Bacteroidota</taxon>
        <taxon>Flavobacteriia</taxon>
        <taxon>Flavobacteriales</taxon>
        <taxon>Cryomorphaceae</taxon>
        <taxon>Cryomorpha</taxon>
    </lineage>
</organism>
<dbReference type="InterPro" id="IPR036942">
    <property type="entry name" value="Beta-barrel_TonB_sf"/>
</dbReference>
<dbReference type="GO" id="GO:0009279">
    <property type="term" value="C:cell outer membrane"/>
    <property type="evidence" value="ECO:0007669"/>
    <property type="project" value="UniProtKB-SubCell"/>
</dbReference>
<keyword evidence="2 8" id="KW-0813">Transport</keyword>
<evidence type="ECO:0000256" key="7">
    <source>
        <dbReference type="ARBA" id="ARBA00023237"/>
    </source>
</evidence>
<keyword evidence="11" id="KW-1185">Reference proteome</keyword>
<dbReference type="InterPro" id="IPR037066">
    <property type="entry name" value="Plug_dom_sf"/>
</dbReference>
<evidence type="ECO:0000259" key="9">
    <source>
        <dbReference type="Pfam" id="PF07715"/>
    </source>
</evidence>
<dbReference type="PANTHER" id="PTHR30069">
    <property type="entry name" value="TONB-DEPENDENT OUTER MEMBRANE RECEPTOR"/>
    <property type="match status" value="1"/>
</dbReference>
<dbReference type="GO" id="GO:0015344">
    <property type="term" value="F:siderophore uptake transmembrane transporter activity"/>
    <property type="evidence" value="ECO:0007669"/>
    <property type="project" value="TreeGrafter"/>
</dbReference>
<dbReference type="InterPro" id="IPR008969">
    <property type="entry name" value="CarboxyPept-like_regulatory"/>
</dbReference>
<comment type="caution">
    <text evidence="10">The sequence shown here is derived from an EMBL/GenBank/DDBJ whole genome shotgun (WGS) entry which is preliminary data.</text>
</comment>
<evidence type="ECO:0000313" key="11">
    <source>
        <dbReference type="Proteomes" id="UP000486602"/>
    </source>
</evidence>
<dbReference type="EMBL" id="JAAGVY010000033">
    <property type="protein sequence ID" value="NEN24800.1"/>
    <property type="molecule type" value="Genomic_DNA"/>
</dbReference>
<comment type="similarity">
    <text evidence="8">Belongs to the TonB-dependent receptor family.</text>
</comment>
<feature type="domain" description="TonB-dependent receptor plug" evidence="9">
    <location>
        <begin position="228"/>
        <end position="312"/>
    </location>
</feature>
<gene>
    <name evidence="10" type="ORF">G3O08_14955</name>
</gene>
<evidence type="ECO:0000256" key="3">
    <source>
        <dbReference type="ARBA" id="ARBA00022452"/>
    </source>
</evidence>
<evidence type="ECO:0000313" key="10">
    <source>
        <dbReference type="EMBL" id="NEN24800.1"/>
    </source>
</evidence>
<dbReference type="Pfam" id="PF13715">
    <property type="entry name" value="CarbopepD_reg_2"/>
    <property type="match status" value="1"/>
</dbReference>
<comment type="subcellular location">
    <subcellularLocation>
        <location evidence="1 8">Cell outer membrane</location>
        <topology evidence="1 8">Multi-pass membrane protein</topology>
    </subcellularLocation>
</comment>
<dbReference type="PANTHER" id="PTHR30069:SF29">
    <property type="entry name" value="HEMOGLOBIN AND HEMOGLOBIN-HAPTOGLOBIN-BINDING PROTEIN 1-RELATED"/>
    <property type="match status" value="1"/>
</dbReference>
<protein>
    <submittedName>
        <fullName evidence="10">TonB-dependent receptor</fullName>
    </submittedName>
</protein>
<keyword evidence="5" id="KW-0732">Signal</keyword>
<evidence type="ECO:0000256" key="2">
    <source>
        <dbReference type="ARBA" id="ARBA00022448"/>
    </source>
</evidence>
<dbReference type="SUPFAM" id="SSF49464">
    <property type="entry name" value="Carboxypeptidase regulatory domain-like"/>
    <property type="match status" value="1"/>
</dbReference>
<sequence length="878" mass="99389">MRILAFVVCFFVLDTCWSQISEQDSIEFQELSGLNLIEALKYLDRNYEIKFSYNPDAVKDIVVPEITDSVYSIDVFLKICLRSSKIDYEYTADTYILYPRQSQPPLKKKTFTISGQVIDKNTRESLPFASIAVPSTKLTATTNTDGKFTLMNIPGDTLAVQINYLGYMPLIITLRDKTSDEILIFEMIPQQRNLPSIQVIANIQQLIDINSIPSQFTFNPAQISNLPNLGENDVFSALRRLPGIRGGLDASSGLKIRGGASDHNLVMFDGITVYHVDHFYGFLSAFNTNVIKNIQIDKGGYSAKYGGRASGVVNITGIDGNKINPGLIAEVTTLSANVRAELPIVPNKASLVFAYRRSFTDVFQSTTYKNLFNNIFNSSIPTTDNNTIDVFGGSQEPRYVFSDLNAKVNFMPSAKDVISLSYYQGSDDVKINFEGSRESLTRKAVDDTNWGTRGGSLKWSRKWNKRFFTYANYGVSLYKSDLQAEDSYFFMNSDTLFSRIFYMQQNKVNDNTLRLDNTFEINSETRLDFGYWNSDYEITVQAQNQNIIVQDSISKARLQAVYGELNREIGKWNLSGGLRASYYTGTDELLLEPRLSVTYPLSDALELKGAYGIFHQIIRRLNERSLYLSIPETWTLSGNKTVPILTSNHYILGFLYAKNNWQFDVEGYHKYESGTVDFLLPEFGFATGDLNQFNIGGNRKILGLDVLVKRSFRNQNVLLNYTFLDSQSKYKGVNNDAYFRSSGISAHEFNAVYNFEVKRWDFSIAFVLSSGEPYTPVLGTFVVTLPNGDEQQFVSLGALNSERLDWYNRMDIAVNYTVPLKKGVFQVGASIYNVYNNLGIKYIDYYQIPDDGSDFYSLGQRDILSLGFTPSLFLKVKF</sequence>
<evidence type="ECO:0000256" key="8">
    <source>
        <dbReference type="PROSITE-ProRule" id="PRU01360"/>
    </source>
</evidence>
<keyword evidence="4 8" id="KW-0812">Transmembrane</keyword>
<keyword evidence="7 8" id="KW-0998">Cell outer membrane</keyword>
<evidence type="ECO:0000256" key="6">
    <source>
        <dbReference type="ARBA" id="ARBA00023136"/>
    </source>
</evidence>
<reference evidence="10 11" key="1">
    <citation type="submission" date="2020-02" db="EMBL/GenBank/DDBJ databases">
        <title>Out from the shadows clarifying the taxonomy of the family Cryomorphaceae and related taxa by utilizing the GTDB taxonomic framework.</title>
        <authorList>
            <person name="Bowman J.P."/>
        </authorList>
    </citation>
    <scope>NUCLEOTIDE SEQUENCE [LARGE SCALE GENOMIC DNA]</scope>
    <source>
        <strain evidence="10 11">QSSC 1-22</strain>
    </source>
</reference>
<accession>A0A7K3WSY0</accession>
<dbReference type="GO" id="GO:0044718">
    <property type="term" value="P:siderophore transmembrane transport"/>
    <property type="evidence" value="ECO:0007669"/>
    <property type="project" value="TreeGrafter"/>
</dbReference>
<dbReference type="SUPFAM" id="SSF56935">
    <property type="entry name" value="Porins"/>
    <property type="match status" value="1"/>
</dbReference>
<keyword evidence="3 8" id="KW-1134">Transmembrane beta strand</keyword>